<dbReference type="AlphaFoldDB" id="A0A8T2P3Z3"/>
<keyword evidence="2" id="KW-1185">Reference proteome</keyword>
<comment type="caution">
    <text evidence="1">The sequence shown here is derived from an EMBL/GenBank/DDBJ whole genome shotgun (WGS) entry which is preliminary data.</text>
</comment>
<accession>A0A8T2P3Z3</accession>
<organism evidence="1 2">
    <name type="scientific">Albula glossodonta</name>
    <name type="common">roundjaw bonefish</name>
    <dbReference type="NCBI Taxonomy" id="121402"/>
    <lineage>
        <taxon>Eukaryota</taxon>
        <taxon>Metazoa</taxon>
        <taxon>Chordata</taxon>
        <taxon>Craniata</taxon>
        <taxon>Vertebrata</taxon>
        <taxon>Euteleostomi</taxon>
        <taxon>Actinopterygii</taxon>
        <taxon>Neopterygii</taxon>
        <taxon>Teleostei</taxon>
        <taxon>Albuliformes</taxon>
        <taxon>Albulidae</taxon>
        <taxon>Albula</taxon>
    </lineage>
</organism>
<evidence type="ECO:0000313" key="1">
    <source>
        <dbReference type="EMBL" id="KAG9347019.1"/>
    </source>
</evidence>
<dbReference type="EMBL" id="JAFBMS010000014">
    <property type="protein sequence ID" value="KAG9347019.1"/>
    <property type="molecule type" value="Genomic_DNA"/>
</dbReference>
<name>A0A8T2P3Z3_9TELE</name>
<dbReference type="Proteomes" id="UP000824540">
    <property type="component" value="Unassembled WGS sequence"/>
</dbReference>
<sequence>MGVVFFGVFSPHTEMSRRNRTIEQKGFFFPTRNFTPAVQLLFIEILLFLAEGGFSAHSSWVTKSSPEY</sequence>
<proteinExistence type="predicted"/>
<evidence type="ECO:0000313" key="2">
    <source>
        <dbReference type="Proteomes" id="UP000824540"/>
    </source>
</evidence>
<gene>
    <name evidence="1" type="ORF">JZ751_005946</name>
</gene>
<reference evidence="1" key="1">
    <citation type="thesis" date="2021" institute="BYU ScholarsArchive" country="Provo, UT, USA">
        <title>Applications of and Algorithms for Genome Assembly and Genomic Analyses with an Emphasis on Marine Teleosts.</title>
        <authorList>
            <person name="Pickett B.D."/>
        </authorList>
    </citation>
    <scope>NUCLEOTIDE SEQUENCE</scope>
    <source>
        <strain evidence="1">HI-2016</strain>
    </source>
</reference>
<protein>
    <submittedName>
        <fullName evidence="1">Uncharacterized protein</fullName>
    </submittedName>
</protein>